<sequence length="105" mass="11434">MPLGDRTGPAGFRPMTGRGLGYCAGYGQPGFMAPGFGGGRGWGRGWGRGYGRGFGWGRFGGYNPYYPAFTPSKKEETEMLSEDAKDLEEELKAIKTRLTELKGQK</sequence>
<dbReference type="AlphaFoldDB" id="A0A2M8AEE0"/>
<dbReference type="EMBL" id="PFUO01000133">
    <property type="protein sequence ID" value="PJB15932.1"/>
    <property type="molecule type" value="Genomic_DNA"/>
</dbReference>
<dbReference type="InterPro" id="IPR035205">
    <property type="entry name" value="DUF5320"/>
</dbReference>
<evidence type="ECO:0000256" key="1">
    <source>
        <dbReference type="SAM" id="Coils"/>
    </source>
</evidence>
<evidence type="ECO:0000313" key="2">
    <source>
        <dbReference type="EMBL" id="PJB15932.1"/>
    </source>
</evidence>
<proteinExistence type="predicted"/>
<name>A0A2M8AEE0_9BACT</name>
<organism evidence="2 3">
    <name type="scientific">Candidatus Falkowbacteria bacterium CG_4_9_14_3_um_filter_38_19</name>
    <dbReference type="NCBI Taxonomy" id="1974559"/>
    <lineage>
        <taxon>Bacteria</taxon>
        <taxon>Candidatus Falkowiibacteriota</taxon>
    </lineage>
</organism>
<evidence type="ECO:0008006" key="4">
    <source>
        <dbReference type="Google" id="ProtNLM"/>
    </source>
</evidence>
<reference evidence="3" key="1">
    <citation type="submission" date="2017-09" db="EMBL/GenBank/DDBJ databases">
        <title>Depth-based differentiation of microbial function through sediment-hosted aquifers and enrichment of novel symbionts in the deep terrestrial subsurface.</title>
        <authorList>
            <person name="Probst A.J."/>
            <person name="Ladd B."/>
            <person name="Jarett J.K."/>
            <person name="Geller-Mcgrath D.E."/>
            <person name="Sieber C.M.K."/>
            <person name="Emerson J.B."/>
            <person name="Anantharaman K."/>
            <person name="Thomas B.C."/>
            <person name="Malmstrom R."/>
            <person name="Stieglmeier M."/>
            <person name="Klingl A."/>
            <person name="Woyke T."/>
            <person name="Ryan C.M."/>
            <person name="Banfield J.F."/>
        </authorList>
    </citation>
    <scope>NUCLEOTIDE SEQUENCE [LARGE SCALE GENOMIC DNA]</scope>
</reference>
<feature type="coiled-coil region" evidence="1">
    <location>
        <begin position="77"/>
        <end position="104"/>
    </location>
</feature>
<keyword evidence="1" id="KW-0175">Coiled coil</keyword>
<protein>
    <recommendedName>
        <fullName evidence="4">DUF5320 domain-containing protein</fullName>
    </recommendedName>
</protein>
<accession>A0A2M8AEE0</accession>
<dbReference type="Pfam" id="PF17253">
    <property type="entry name" value="DUF5320"/>
    <property type="match status" value="1"/>
</dbReference>
<evidence type="ECO:0000313" key="3">
    <source>
        <dbReference type="Proteomes" id="UP000230611"/>
    </source>
</evidence>
<comment type="caution">
    <text evidence="2">The sequence shown here is derived from an EMBL/GenBank/DDBJ whole genome shotgun (WGS) entry which is preliminary data.</text>
</comment>
<gene>
    <name evidence="2" type="ORF">CO116_02970</name>
</gene>
<dbReference type="Proteomes" id="UP000230611">
    <property type="component" value="Unassembled WGS sequence"/>
</dbReference>